<dbReference type="Pfam" id="PF00990">
    <property type="entry name" value="GGDEF"/>
    <property type="match status" value="1"/>
</dbReference>
<comment type="cofactor">
    <cofactor evidence="1">
        <name>Mg(2+)</name>
        <dbReference type="ChEBI" id="CHEBI:18420"/>
    </cofactor>
</comment>
<evidence type="ECO:0000256" key="1">
    <source>
        <dbReference type="ARBA" id="ARBA00001946"/>
    </source>
</evidence>
<dbReference type="InterPro" id="IPR043128">
    <property type="entry name" value="Rev_trsase/Diguanyl_cyclase"/>
</dbReference>
<proteinExistence type="predicted"/>
<dbReference type="GO" id="GO:0005886">
    <property type="term" value="C:plasma membrane"/>
    <property type="evidence" value="ECO:0007669"/>
    <property type="project" value="UniProtKB-SubCell"/>
</dbReference>
<comment type="catalytic activity">
    <reaction evidence="9">
        <text>2 GTP = 3',3'-c-di-GMP + 2 diphosphate</text>
        <dbReference type="Rhea" id="RHEA:24898"/>
        <dbReference type="ChEBI" id="CHEBI:33019"/>
        <dbReference type="ChEBI" id="CHEBI:37565"/>
        <dbReference type="ChEBI" id="CHEBI:58805"/>
        <dbReference type="EC" id="2.7.7.65"/>
    </reaction>
</comment>
<accession>A0A380PWC9</accession>
<evidence type="ECO:0000256" key="9">
    <source>
        <dbReference type="ARBA" id="ARBA00034247"/>
    </source>
</evidence>
<dbReference type="Gene3D" id="3.30.70.270">
    <property type="match status" value="1"/>
</dbReference>
<dbReference type="PANTHER" id="PTHR45138:SF9">
    <property type="entry name" value="DIGUANYLATE CYCLASE DGCM-RELATED"/>
    <property type="match status" value="1"/>
</dbReference>
<reference evidence="12 13" key="1">
    <citation type="submission" date="2018-06" db="EMBL/GenBank/DDBJ databases">
        <authorList>
            <consortium name="Pathogen Informatics"/>
            <person name="Doyle S."/>
        </authorList>
    </citation>
    <scope>NUCLEOTIDE SEQUENCE [LARGE SCALE GENOMIC DNA]</scope>
    <source>
        <strain evidence="12 13">NCTC11470</strain>
    </source>
</reference>
<dbReference type="SUPFAM" id="SSF103190">
    <property type="entry name" value="Sensory domain-like"/>
    <property type="match status" value="2"/>
</dbReference>
<keyword evidence="12" id="KW-0548">Nucleotidyltransferase</keyword>
<evidence type="ECO:0000256" key="5">
    <source>
        <dbReference type="ARBA" id="ARBA00022475"/>
    </source>
</evidence>
<dbReference type="PROSITE" id="PS50887">
    <property type="entry name" value="GGDEF"/>
    <property type="match status" value="1"/>
</dbReference>
<dbReference type="CDD" id="cd18773">
    <property type="entry name" value="PDC1_HK_sensor"/>
    <property type="match status" value="1"/>
</dbReference>
<dbReference type="GO" id="GO:1902201">
    <property type="term" value="P:negative regulation of bacterial-type flagellum-dependent cell motility"/>
    <property type="evidence" value="ECO:0007669"/>
    <property type="project" value="TreeGrafter"/>
</dbReference>
<feature type="domain" description="GGDEF" evidence="11">
    <location>
        <begin position="409"/>
        <end position="536"/>
    </location>
</feature>
<dbReference type="CDD" id="cd18774">
    <property type="entry name" value="PDC2_HK_sensor"/>
    <property type="match status" value="1"/>
</dbReference>
<dbReference type="PANTHER" id="PTHR45138">
    <property type="entry name" value="REGULATORY COMPONENTS OF SENSORY TRANSDUCTION SYSTEM"/>
    <property type="match status" value="1"/>
</dbReference>
<dbReference type="GO" id="GO:0043709">
    <property type="term" value="P:cell adhesion involved in single-species biofilm formation"/>
    <property type="evidence" value="ECO:0007669"/>
    <property type="project" value="TreeGrafter"/>
</dbReference>
<evidence type="ECO:0000313" key="13">
    <source>
        <dbReference type="Proteomes" id="UP000254835"/>
    </source>
</evidence>
<keyword evidence="8 10" id="KW-0472">Membrane</keyword>
<keyword evidence="7 10" id="KW-1133">Transmembrane helix</keyword>
<feature type="transmembrane region" description="Helical" evidence="10">
    <location>
        <begin position="31"/>
        <end position="52"/>
    </location>
</feature>
<dbReference type="EMBL" id="UHJA01000001">
    <property type="protein sequence ID" value="SUP77277.1"/>
    <property type="molecule type" value="Genomic_DNA"/>
</dbReference>
<dbReference type="InterPro" id="IPR050469">
    <property type="entry name" value="Diguanylate_Cyclase"/>
</dbReference>
<dbReference type="SUPFAM" id="SSF55073">
    <property type="entry name" value="Nucleotide cyclase"/>
    <property type="match status" value="1"/>
</dbReference>
<sequence length="536" mass="59827">MLIMALYRFRNVVLLRSILTTKIFRLDLGRLILILAVMSAFVTLANSFYASYRVQRQLLIDNTLEANRVYATKLASSTEIFLKSAQRQLHYSSVIAARHFDDQAILQAETARLKYQTDSFNSVVVTDAHGIVRATSPDSLQLLGHTLTSPGSVEALKLRRPIISRPYMSATNNLVINISTPIITPDGHYHGYIGGTIYLRKQSILNELLGEHYYRDGSYIIVLNNERRILYHRNTNRVGEILESSPLTEMAKTATNGSLMVTNTDGESMLAGYAIVEPSGWQIITLRPEAATLKPLEGLMLKGLGHITPLALLTLIGVWLLSRLIARPLWLLAGSANDMDKPDIASSIKEIPSWYFESTQLQRALLIGISLLQKKIGKLKFEAQTDPMTGLYNRRGLATTLEPISQLEQHFSVIALDIDHFKAINDTYGHDVGDEVIKQLAVQIRESSRDTDILCRSGGEEFLMLLPGTTPDVAIQVAHRLRHNVEMMVIPNIRPITISLGVAYWSGDGIPEDALKRADEALYRAKDQGRNRVEIG</sequence>
<evidence type="ECO:0000256" key="3">
    <source>
        <dbReference type="ARBA" id="ARBA00004665"/>
    </source>
</evidence>
<gene>
    <name evidence="12" type="primary">ydaM_2</name>
    <name evidence="12" type="ORF">NCTC11470_02340</name>
</gene>
<dbReference type="AlphaFoldDB" id="A0A380PWC9"/>
<dbReference type="InterPro" id="IPR033479">
    <property type="entry name" value="dCache_1"/>
</dbReference>
<comment type="pathway">
    <text evidence="3">Purine metabolism; 3',5'-cyclic di-GMP biosynthesis.</text>
</comment>
<dbReference type="Proteomes" id="UP000254835">
    <property type="component" value="Unassembled WGS sequence"/>
</dbReference>
<dbReference type="GO" id="GO:0052621">
    <property type="term" value="F:diguanylate cyclase activity"/>
    <property type="evidence" value="ECO:0007669"/>
    <property type="project" value="UniProtKB-EC"/>
</dbReference>
<evidence type="ECO:0000256" key="2">
    <source>
        <dbReference type="ARBA" id="ARBA00004651"/>
    </source>
</evidence>
<keyword evidence="12" id="KW-0808">Transferase</keyword>
<dbReference type="CDD" id="cd01949">
    <property type="entry name" value="GGDEF"/>
    <property type="match status" value="1"/>
</dbReference>
<evidence type="ECO:0000256" key="10">
    <source>
        <dbReference type="SAM" id="Phobius"/>
    </source>
</evidence>
<evidence type="ECO:0000256" key="8">
    <source>
        <dbReference type="ARBA" id="ARBA00023136"/>
    </source>
</evidence>
<evidence type="ECO:0000256" key="4">
    <source>
        <dbReference type="ARBA" id="ARBA00012528"/>
    </source>
</evidence>
<name>A0A380PWC9_YERFR</name>
<dbReference type="FunFam" id="3.30.70.270:FF:000001">
    <property type="entry name" value="Diguanylate cyclase domain protein"/>
    <property type="match status" value="1"/>
</dbReference>
<dbReference type="Gene3D" id="3.30.450.20">
    <property type="entry name" value="PAS domain"/>
    <property type="match status" value="2"/>
</dbReference>
<comment type="subcellular location">
    <subcellularLocation>
        <location evidence="2">Cell membrane</location>
        <topology evidence="2">Multi-pass membrane protein</topology>
    </subcellularLocation>
</comment>
<dbReference type="InterPro" id="IPR000160">
    <property type="entry name" value="GGDEF_dom"/>
</dbReference>
<evidence type="ECO:0000256" key="6">
    <source>
        <dbReference type="ARBA" id="ARBA00022692"/>
    </source>
</evidence>
<dbReference type="EC" id="2.7.7.65" evidence="4"/>
<dbReference type="Pfam" id="PF02743">
    <property type="entry name" value="dCache_1"/>
    <property type="match status" value="1"/>
</dbReference>
<dbReference type="InterPro" id="IPR029151">
    <property type="entry name" value="Sensor-like_sf"/>
</dbReference>
<organism evidence="12 13">
    <name type="scientific">Yersinia frederiksenii</name>
    <dbReference type="NCBI Taxonomy" id="29484"/>
    <lineage>
        <taxon>Bacteria</taxon>
        <taxon>Pseudomonadati</taxon>
        <taxon>Pseudomonadota</taxon>
        <taxon>Gammaproteobacteria</taxon>
        <taxon>Enterobacterales</taxon>
        <taxon>Yersiniaceae</taxon>
        <taxon>Yersinia</taxon>
    </lineage>
</organism>
<protein>
    <recommendedName>
        <fullName evidence="4">diguanylate cyclase</fullName>
        <ecNumber evidence="4">2.7.7.65</ecNumber>
    </recommendedName>
</protein>
<evidence type="ECO:0000256" key="7">
    <source>
        <dbReference type="ARBA" id="ARBA00022989"/>
    </source>
</evidence>
<dbReference type="InterPro" id="IPR029787">
    <property type="entry name" value="Nucleotide_cyclase"/>
</dbReference>
<dbReference type="SMART" id="SM00267">
    <property type="entry name" value="GGDEF"/>
    <property type="match status" value="1"/>
</dbReference>
<evidence type="ECO:0000313" key="12">
    <source>
        <dbReference type="EMBL" id="SUP77277.1"/>
    </source>
</evidence>
<keyword evidence="6 10" id="KW-0812">Transmembrane</keyword>
<evidence type="ECO:0000259" key="11">
    <source>
        <dbReference type="PROSITE" id="PS50887"/>
    </source>
</evidence>
<dbReference type="NCBIfam" id="TIGR00254">
    <property type="entry name" value="GGDEF"/>
    <property type="match status" value="1"/>
</dbReference>
<keyword evidence="5" id="KW-1003">Cell membrane</keyword>